<dbReference type="EMBL" id="CACVKT020002515">
    <property type="protein sequence ID" value="CAC5378218.1"/>
    <property type="molecule type" value="Genomic_DNA"/>
</dbReference>
<evidence type="ECO:0000256" key="1">
    <source>
        <dbReference type="SAM" id="MobiDB-lite"/>
    </source>
</evidence>
<dbReference type="AlphaFoldDB" id="A0A6J8B2X5"/>
<organism evidence="2 3">
    <name type="scientific">Mytilus coruscus</name>
    <name type="common">Sea mussel</name>
    <dbReference type="NCBI Taxonomy" id="42192"/>
    <lineage>
        <taxon>Eukaryota</taxon>
        <taxon>Metazoa</taxon>
        <taxon>Spiralia</taxon>
        <taxon>Lophotrochozoa</taxon>
        <taxon>Mollusca</taxon>
        <taxon>Bivalvia</taxon>
        <taxon>Autobranchia</taxon>
        <taxon>Pteriomorphia</taxon>
        <taxon>Mytilida</taxon>
        <taxon>Mytiloidea</taxon>
        <taxon>Mytilidae</taxon>
        <taxon>Mytilinae</taxon>
        <taxon>Mytilus</taxon>
    </lineage>
</organism>
<evidence type="ECO:0000313" key="3">
    <source>
        <dbReference type="Proteomes" id="UP000507470"/>
    </source>
</evidence>
<keyword evidence="3" id="KW-1185">Reference proteome</keyword>
<proteinExistence type="predicted"/>
<accession>A0A6J8B2X5</accession>
<dbReference type="Proteomes" id="UP000507470">
    <property type="component" value="Unassembled WGS sequence"/>
</dbReference>
<dbReference type="OrthoDB" id="6161942at2759"/>
<sequence>MDSVKEFDVLLKAFRILEKEHNLGTKKETTSEKKSPIKPKHQITIENKQIQQLTARINQLTTSSYETNHQEFYERNLQDTTLKPINHFLKIECADGQPLPYMGYVEADLQLAGSSRFKSYTGLFLVVPNSPYHKTVPLQPTLNALHNDIPQAARPKVIPARRENNKPANTSNKSTGIPQKNSDQQQITKFTTIQSSSQHQSHGTPVKPTTSSGLEKSPVTPTEKLHDGTANNSTERSRTTKKM</sequence>
<name>A0A6J8B2X5_MYTCO</name>
<protein>
    <submittedName>
        <fullName evidence="2">Uncharacterized protein</fullName>
    </submittedName>
</protein>
<reference evidence="2 3" key="1">
    <citation type="submission" date="2020-06" db="EMBL/GenBank/DDBJ databases">
        <authorList>
            <person name="Li R."/>
            <person name="Bekaert M."/>
        </authorList>
    </citation>
    <scope>NUCLEOTIDE SEQUENCE [LARGE SCALE GENOMIC DNA]</scope>
    <source>
        <strain evidence="3">wild</strain>
    </source>
</reference>
<feature type="compositionally biased region" description="Polar residues" evidence="1">
    <location>
        <begin position="166"/>
        <end position="193"/>
    </location>
</feature>
<evidence type="ECO:0000313" key="2">
    <source>
        <dbReference type="EMBL" id="CAC5378218.1"/>
    </source>
</evidence>
<feature type="region of interest" description="Disordered" evidence="1">
    <location>
        <begin position="154"/>
        <end position="243"/>
    </location>
</feature>
<gene>
    <name evidence="2" type="ORF">MCOR_14439</name>
</gene>